<dbReference type="Gene3D" id="3.40.50.10860">
    <property type="entry name" value="Leucine Dehydrogenase, chain A, domain 1"/>
    <property type="match status" value="1"/>
</dbReference>
<dbReference type="Proteomes" id="UP000635387">
    <property type="component" value="Unassembled WGS sequence"/>
</dbReference>
<comment type="similarity">
    <text evidence="1">Belongs to the Glu/Leu/Phe/Val dehydrogenases family.</text>
</comment>
<reference evidence="5" key="1">
    <citation type="journal article" date="2019" name="Int. J. Syst. Evol. Microbiol.">
        <title>The Global Catalogue of Microorganisms (GCM) 10K type strain sequencing project: providing services to taxonomists for standard genome sequencing and annotation.</title>
        <authorList>
            <consortium name="The Broad Institute Genomics Platform"/>
            <consortium name="The Broad Institute Genome Sequencing Center for Infectious Disease"/>
            <person name="Wu L."/>
            <person name="Ma J."/>
        </authorList>
    </citation>
    <scope>NUCLEOTIDE SEQUENCE [LARGE SCALE GENOMIC DNA]</scope>
    <source>
        <strain evidence="5">CGMCC 4.7683</strain>
    </source>
</reference>
<dbReference type="Pfam" id="PF02812">
    <property type="entry name" value="ELFV_dehydrog_N"/>
    <property type="match status" value="1"/>
</dbReference>
<keyword evidence="5" id="KW-1185">Reference proteome</keyword>
<name>A0ABQ3LFV7_9PSEU</name>
<comment type="caution">
    <text evidence="4">The sequence shown here is derived from an EMBL/GenBank/DDBJ whole genome shotgun (WGS) entry which is preliminary data.</text>
</comment>
<sequence>MTLDSWTDDSRRVQVNRGFRVGFNSTLGPYKGGLRFHRDVTLGTIKFWPSNKYSKTPSPASASVRVKADPISTRPAAAIPRS</sequence>
<dbReference type="EMBL" id="BNAY01000003">
    <property type="protein sequence ID" value="GHH14791.1"/>
    <property type="molecule type" value="Genomic_DNA"/>
</dbReference>
<proteinExistence type="inferred from homology"/>
<evidence type="ECO:0000313" key="5">
    <source>
        <dbReference type="Proteomes" id="UP000635387"/>
    </source>
</evidence>
<feature type="domain" description="Glutamate/phenylalanine/leucine/valine/L-tryptophan dehydrogenase dimerisation" evidence="3">
    <location>
        <begin position="4"/>
        <end position="48"/>
    </location>
</feature>
<gene>
    <name evidence="4" type="ORF">GCM10017790_28500</name>
</gene>
<evidence type="ECO:0000256" key="1">
    <source>
        <dbReference type="ARBA" id="ARBA00006382"/>
    </source>
</evidence>
<organism evidence="4 5">
    <name type="scientific">Amycolatopsis oliviviridis</name>
    <dbReference type="NCBI Taxonomy" id="1471590"/>
    <lineage>
        <taxon>Bacteria</taxon>
        <taxon>Bacillati</taxon>
        <taxon>Actinomycetota</taxon>
        <taxon>Actinomycetes</taxon>
        <taxon>Pseudonocardiales</taxon>
        <taxon>Pseudonocardiaceae</taxon>
        <taxon>Amycolatopsis</taxon>
    </lineage>
</organism>
<protein>
    <recommendedName>
        <fullName evidence="3">Glutamate/phenylalanine/leucine/valine/L-tryptophan dehydrogenase dimerisation domain-containing protein</fullName>
    </recommendedName>
</protein>
<dbReference type="PANTHER" id="PTHR43571:SF1">
    <property type="entry name" value="NADP-SPECIFIC GLUTAMATE DEHYDROGENASE 1-RELATED"/>
    <property type="match status" value="1"/>
</dbReference>
<dbReference type="InterPro" id="IPR006097">
    <property type="entry name" value="Glu/Leu/Phe/Val/Trp_DH_dimer"/>
</dbReference>
<dbReference type="InterPro" id="IPR046346">
    <property type="entry name" value="Aminoacid_DH-like_N_sf"/>
</dbReference>
<dbReference type="SUPFAM" id="SSF53223">
    <property type="entry name" value="Aminoacid dehydrogenase-like, N-terminal domain"/>
    <property type="match status" value="1"/>
</dbReference>
<evidence type="ECO:0000256" key="2">
    <source>
        <dbReference type="ARBA" id="ARBA00023002"/>
    </source>
</evidence>
<accession>A0ABQ3LFV7</accession>
<evidence type="ECO:0000313" key="4">
    <source>
        <dbReference type="EMBL" id="GHH14791.1"/>
    </source>
</evidence>
<evidence type="ECO:0000259" key="3">
    <source>
        <dbReference type="Pfam" id="PF02812"/>
    </source>
</evidence>
<dbReference type="PANTHER" id="PTHR43571">
    <property type="entry name" value="NADP-SPECIFIC GLUTAMATE DEHYDROGENASE 1-RELATED"/>
    <property type="match status" value="1"/>
</dbReference>
<keyword evidence="2" id="KW-0560">Oxidoreductase</keyword>
<dbReference type="InterPro" id="IPR050724">
    <property type="entry name" value="Glu_Leu_Phe_Val_DH"/>
</dbReference>